<proteinExistence type="predicted"/>
<dbReference type="AlphaFoldDB" id="A0A116LUJ8"/>
<accession>A0A116LUJ8</accession>
<sequence length="78" mass="8632">MDIWNSFLTNIGDPLIIAGTVVGIGWFLFKERKVKIAVSIFFGGILVYYVAHNAQTTLALFSPLVKKVLEWASKAFGV</sequence>
<dbReference type="EMBL" id="SSXP01000006">
    <property type="protein sequence ID" value="TII07878.1"/>
    <property type="molecule type" value="Genomic_DNA"/>
</dbReference>
<gene>
    <name evidence="1" type="ORF">FAJ34_05850</name>
</gene>
<dbReference type="NCBIfam" id="NF040686">
    <property type="entry name" value="TcpD_dom"/>
    <property type="match status" value="1"/>
</dbReference>
<reference evidence="1 2" key="1">
    <citation type="submission" date="2019-04" db="EMBL/GenBank/DDBJ databases">
        <title>Genome analysis of Streptococcus suis strain WUSS425.</title>
        <authorList>
            <person name="Chen H."/>
            <person name="Gao X."/>
            <person name="Wu Z."/>
        </authorList>
    </citation>
    <scope>NUCLEOTIDE SEQUENCE [LARGE SCALE GENOMIC DNA]</scope>
    <source>
        <strain evidence="1 2">WUSS425</strain>
    </source>
</reference>
<name>A0A116LUJ8_STRSU</name>
<dbReference type="InterPro" id="IPR049746">
    <property type="entry name" value="TcpD-like_C"/>
</dbReference>
<organism evidence="1 2">
    <name type="scientific">Streptococcus suis</name>
    <dbReference type="NCBI Taxonomy" id="1307"/>
    <lineage>
        <taxon>Bacteria</taxon>
        <taxon>Bacillati</taxon>
        <taxon>Bacillota</taxon>
        <taxon>Bacilli</taxon>
        <taxon>Lactobacillales</taxon>
        <taxon>Streptococcaceae</taxon>
        <taxon>Streptococcus</taxon>
    </lineage>
</organism>
<protein>
    <submittedName>
        <fullName evidence="1">Uncharacterized protein</fullName>
    </submittedName>
</protein>
<evidence type="ECO:0000313" key="2">
    <source>
        <dbReference type="Proteomes" id="UP000305768"/>
    </source>
</evidence>
<dbReference type="RefSeq" id="WP_044761058.1">
    <property type="nucleotide sequence ID" value="NZ_CEEL01000014.1"/>
</dbReference>
<comment type="caution">
    <text evidence="1">The sequence shown here is derived from an EMBL/GenBank/DDBJ whole genome shotgun (WGS) entry which is preliminary data.</text>
</comment>
<evidence type="ECO:0000313" key="1">
    <source>
        <dbReference type="EMBL" id="TII07878.1"/>
    </source>
</evidence>
<dbReference type="Proteomes" id="UP000305768">
    <property type="component" value="Unassembled WGS sequence"/>
</dbReference>